<dbReference type="STRING" id="183.GCA_002009735_00642"/>
<feature type="domain" description="Glycosyltransferase 2-like" evidence="2">
    <location>
        <begin position="7"/>
        <end position="132"/>
    </location>
</feature>
<dbReference type="InterPro" id="IPR029044">
    <property type="entry name" value="Nucleotide-diphossugar_trans"/>
</dbReference>
<dbReference type="PANTHER" id="PTHR22916:SF3">
    <property type="entry name" value="UDP-GLCNAC:BETAGAL BETA-1,3-N-ACETYLGLUCOSAMINYLTRANSFERASE-LIKE PROTEIN 1"/>
    <property type="match status" value="1"/>
</dbReference>
<dbReference type="Pfam" id="PF00535">
    <property type="entry name" value="Glycos_transf_2"/>
    <property type="match status" value="1"/>
</dbReference>
<keyword evidence="1" id="KW-0812">Transmembrane</keyword>
<dbReference type="GO" id="GO:0016758">
    <property type="term" value="F:hexosyltransferase activity"/>
    <property type="evidence" value="ECO:0007669"/>
    <property type="project" value="UniProtKB-ARBA"/>
</dbReference>
<evidence type="ECO:0000256" key="1">
    <source>
        <dbReference type="SAM" id="Phobius"/>
    </source>
</evidence>
<reference evidence="3 4" key="1">
    <citation type="submission" date="2011-10" db="EMBL/GenBank/DDBJ databases">
        <title>The Improved High-Quality Draft genome of Leptonema illini DSM 21528.</title>
        <authorList>
            <consortium name="US DOE Joint Genome Institute (JGI-PGF)"/>
            <person name="Lucas S."/>
            <person name="Copeland A."/>
            <person name="Lapidus A."/>
            <person name="Glavina del Rio T."/>
            <person name="Dalin E."/>
            <person name="Tice H."/>
            <person name="Bruce D."/>
            <person name="Goodwin L."/>
            <person name="Pitluck S."/>
            <person name="Peters L."/>
            <person name="Mikhailova N."/>
            <person name="Held B."/>
            <person name="Kyrpides N."/>
            <person name="Mavromatis K."/>
            <person name="Ivanova N."/>
            <person name="Markowitz V."/>
            <person name="Cheng J.-F."/>
            <person name="Hugenholtz P."/>
            <person name="Woyke T."/>
            <person name="Wu D."/>
            <person name="Gronow S."/>
            <person name="Wellnitz S."/>
            <person name="Brambilla E.-M."/>
            <person name="Klenk H.-P."/>
            <person name="Eisen J.A."/>
        </authorList>
    </citation>
    <scope>NUCLEOTIDE SEQUENCE [LARGE SCALE GENOMIC DNA]</scope>
    <source>
        <strain evidence="3 4">DSM 21528</strain>
    </source>
</reference>
<name>H2CD52_9LEPT</name>
<dbReference type="Proteomes" id="UP000005737">
    <property type="component" value="Unassembled WGS sequence"/>
</dbReference>
<organism evidence="3 4">
    <name type="scientific">Leptonema illini DSM 21528</name>
    <dbReference type="NCBI Taxonomy" id="929563"/>
    <lineage>
        <taxon>Bacteria</taxon>
        <taxon>Pseudomonadati</taxon>
        <taxon>Spirochaetota</taxon>
        <taxon>Spirochaetia</taxon>
        <taxon>Leptospirales</taxon>
        <taxon>Leptospiraceae</taxon>
        <taxon>Leptonema</taxon>
    </lineage>
</organism>
<dbReference type="InterPro" id="IPR001173">
    <property type="entry name" value="Glyco_trans_2-like"/>
</dbReference>
<evidence type="ECO:0000313" key="3">
    <source>
        <dbReference type="EMBL" id="EHQ07528.1"/>
    </source>
</evidence>
<gene>
    <name evidence="3" type="ORF">Lepil_2859</name>
</gene>
<dbReference type="SUPFAM" id="SSF53448">
    <property type="entry name" value="Nucleotide-diphospho-sugar transferases"/>
    <property type="match status" value="1"/>
</dbReference>
<evidence type="ECO:0000313" key="4">
    <source>
        <dbReference type="Proteomes" id="UP000005737"/>
    </source>
</evidence>
<keyword evidence="4" id="KW-1185">Reference proteome</keyword>
<protein>
    <submittedName>
        <fullName evidence="3">Glycosyl transferase family 2</fullName>
    </submittedName>
</protein>
<evidence type="ECO:0000259" key="2">
    <source>
        <dbReference type="Pfam" id="PF00535"/>
    </source>
</evidence>
<keyword evidence="3" id="KW-0808">Transferase</keyword>
<dbReference type="Gene3D" id="3.90.550.10">
    <property type="entry name" value="Spore Coat Polysaccharide Biosynthesis Protein SpsA, Chain A"/>
    <property type="match status" value="1"/>
</dbReference>
<dbReference type="AlphaFoldDB" id="H2CD52"/>
<dbReference type="RefSeq" id="WP_002773476.1">
    <property type="nucleotide sequence ID" value="NZ_JH597773.1"/>
</dbReference>
<feature type="transmembrane region" description="Helical" evidence="1">
    <location>
        <begin position="256"/>
        <end position="277"/>
    </location>
</feature>
<keyword evidence="1" id="KW-0472">Membrane</keyword>
<keyword evidence="1" id="KW-1133">Transmembrane helix</keyword>
<sequence length="320" mass="36843">MTSPMISVVMSVYNAEAYLKEAIDSILQQTYTDFEFIIVNDGSIDCGRDIILSYKDPRIVLVDNETNLGLTKSLNIGLRRARGKYIARMDADDISLPRRFERQIEYMEAHPDCAVCGTWGSGFTPTGEEILIQPVTDPFLVQTEMLFANALIHGSIMMKCAADLSRPFFYDESVRRAQDLHLWVSFVENGYKLANLPVVLYRYRIHDLSISATSLSEQERSAEIAIRKLHRHVFGLVVPCSVLRVIRRTGNADPHAVPMAIFLTYWVLGLCFFSVWFRAYAKCDRDYFLSRIDNSNLIQILYPIFWKILKWSIKRCLRSR</sequence>
<dbReference type="EMBL" id="JH597773">
    <property type="protein sequence ID" value="EHQ07528.1"/>
    <property type="molecule type" value="Genomic_DNA"/>
</dbReference>
<accession>H2CD52</accession>
<proteinExistence type="predicted"/>
<dbReference type="PANTHER" id="PTHR22916">
    <property type="entry name" value="GLYCOSYLTRANSFERASE"/>
    <property type="match status" value="1"/>
</dbReference>
<dbReference type="HOGENOM" id="CLU_025996_0_4_12"/>